<protein>
    <submittedName>
        <fullName evidence="2">HEPN domain-containing protein</fullName>
    </submittedName>
</protein>
<evidence type="ECO:0000313" key="3">
    <source>
        <dbReference type="Proteomes" id="UP000488506"/>
    </source>
</evidence>
<reference evidence="2 3" key="1">
    <citation type="submission" date="2019-12" db="EMBL/GenBank/DDBJ databases">
        <authorList>
            <person name="Wolfe R."/>
            <person name="Danczak R."/>
            <person name="Wilkins M."/>
        </authorList>
    </citation>
    <scope>NUCLEOTIDE SEQUENCE [LARGE SCALE GENOMIC DNA]</scope>
    <source>
        <strain evidence="2">X2_MaxBin.013</strain>
    </source>
</reference>
<gene>
    <name evidence="2" type="ORF">FD145_185</name>
</gene>
<organism evidence="2 3">
    <name type="scientific">Candidatus Saganbacteria bacterium</name>
    <dbReference type="NCBI Taxonomy" id="2575572"/>
    <lineage>
        <taxon>Bacteria</taxon>
        <taxon>Bacillati</taxon>
        <taxon>Saganbacteria</taxon>
    </lineage>
</organism>
<name>A0A833NZ28_UNCSA</name>
<dbReference type="InterPro" id="IPR007842">
    <property type="entry name" value="HEPN_dom"/>
</dbReference>
<evidence type="ECO:0000313" key="2">
    <source>
        <dbReference type="EMBL" id="KAF0135047.1"/>
    </source>
</evidence>
<dbReference type="Pfam" id="PF05168">
    <property type="entry name" value="HEPN"/>
    <property type="match status" value="1"/>
</dbReference>
<feature type="domain" description="HEPN" evidence="1">
    <location>
        <begin position="8"/>
        <end position="93"/>
    </location>
</feature>
<comment type="caution">
    <text evidence="2">The sequence shown here is derived from an EMBL/GenBank/DDBJ whole genome shotgun (WGS) entry which is preliminary data.</text>
</comment>
<accession>A0A833NZ28</accession>
<evidence type="ECO:0000259" key="1">
    <source>
        <dbReference type="Pfam" id="PF05168"/>
    </source>
</evidence>
<dbReference type="AlphaFoldDB" id="A0A833NZ28"/>
<dbReference type="SUPFAM" id="SSF81593">
    <property type="entry name" value="Nucleotidyltransferase substrate binding subunit/domain"/>
    <property type="match status" value="1"/>
</dbReference>
<dbReference type="Proteomes" id="UP000488506">
    <property type="component" value="Unassembled WGS sequence"/>
</dbReference>
<sequence length="94" mass="11053">MKTTETVNEWAEKAEGDYETVLDLKKKNKKCQQYIIAFHCQQCIEKYLKAILTSYEIPFPKQHDLEQLLVLFLPKDILLAPIRKQLKILTPYAV</sequence>
<proteinExistence type="predicted"/>
<dbReference type="Gene3D" id="1.20.120.330">
    <property type="entry name" value="Nucleotidyltransferases domain 2"/>
    <property type="match status" value="1"/>
</dbReference>
<dbReference type="EMBL" id="WPAF01000002">
    <property type="protein sequence ID" value="KAF0135047.1"/>
    <property type="molecule type" value="Genomic_DNA"/>
</dbReference>